<evidence type="ECO:0000313" key="9">
    <source>
        <dbReference type="EMBL" id="RCH55010.1"/>
    </source>
</evidence>
<keyword evidence="5 7" id="KW-1133">Transmembrane helix</keyword>
<keyword evidence="9" id="KW-0645">Protease</keyword>
<dbReference type="Proteomes" id="UP000253209">
    <property type="component" value="Unassembled WGS sequence"/>
</dbReference>
<comment type="subcellular location">
    <subcellularLocation>
        <location evidence="1">Membrane</location>
        <topology evidence="1">Multi-pass membrane protein</topology>
    </subcellularLocation>
</comment>
<evidence type="ECO:0000256" key="5">
    <source>
        <dbReference type="ARBA" id="ARBA00022989"/>
    </source>
</evidence>
<evidence type="ECO:0000256" key="3">
    <source>
        <dbReference type="ARBA" id="ARBA00022692"/>
    </source>
</evidence>
<feature type="transmembrane region" description="Helical" evidence="7">
    <location>
        <begin position="84"/>
        <end position="103"/>
    </location>
</feature>
<name>A0A367GNX9_9SPHI</name>
<dbReference type="Pfam" id="PF01694">
    <property type="entry name" value="Rhomboid"/>
    <property type="match status" value="1"/>
</dbReference>
<proteinExistence type="inferred from homology"/>
<keyword evidence="4" id="KW-0378">Hydrolase</keyword>
<keyword evidence="10" id="KW-1185">Reference proteome</keyword>
<feature type="transmembrane region" description="Helical" evidence="7">
    <location>
        <begin position="48"/>
        <end position="78"/>
    </location>
</feature>
<organism evidence="9 10">
    <name type="scientific">Mucilaginibacter hurinus</name>
    <dbReference type="NCBI Taxonomy" id="2201324"/>
    <lineage>
        <taxon>Bacteria</taxon>
        <taxon>Pseudomonadati</taxon>
        <taxon>Bacteroidota</taxon>
        <taxon>Sphingobacteriia</taxon>
        <taxon>Sphingobacteriales</taxon>
        <taxon>Sphingobacteriaceae</taxon>
        <taxon>Mucilaginibacter</taxon>
    </lineage>
</organism>
<feature type="transmembrane region" description="Helical" evidence="7">
    <location>
        <begin position="110"/>
        <end position="132"/>
    </location>
</feature>
<dbReference type="InterPro" id="IPR050925">
    <property type="entry name" value="Rhomboid_protease_S54"/>
</dbReference>
<dbReference type="InterPro" id="IPR035952">
    <property type="entry name" value="Rhomboid-like_sf"/>
</dbReference>
<evidence type="ECO:0000256" key="7">
    <source>
        <dbReference type="SAM" id="Phobius"/>
    </source>
</evidence>
<feature type="transmembrane region" description="Helical" evidence="7">
    <location>
        <begin position="176"/>
        <end position="199"/>
    </location>
</feature>
<protein>
    <submittedName>
        <fullName evidence="9">Rhomboid family intramembrane serine protease</fullName>
    </submittedName>
</protein>
<dbReference type="GO" id="GO:0006508">
    <property type="term" value="P:proteolysis"/>
    <property type="evidence" value="ECO:0007669"/>
    <property type="project" value="UniProtKB-KW"/>
</dbReference>
<evidence type="ECO:0000259" key="8">
    <source>
        <dbReference type="Pfam" id="PF01694"/>
    </source>
</evidence>
<dbReference type="OrthoDB" id="9807874at2"/>
<accession>A0A367GNX9</accession>
<comment type="caution">
    <text evidence="9">The sequence shown here is derived from an EMBL/GenBank/DDBJ whole genome shotgun (WGS) entry which is preliminary data.</text>
</comment>
<dbReference type="GO" id="GO:0016020">
    <property type="term" value="C:membrane"/>
    <property type="evidence" value="ECO:0007669"/>
    <property type="project" value="UniProtKB-SubCell"/>
</dbReference>
<dbReference type="AlphaFoldDB" id="A0A367GNX9"/>
<feature type="transmembrane region" description="Helical" evidence="7">
    <location>
        <begin position="6"/>
        <end position="27"/>
    </location>
</feature>
<feature type="transmembrane region" description="Helical" evidence="7">
    <location>
        <begin position="147"/>
        <end position="164"/>
    </location>
</feature>
<evidence type="ECO:0000256" key="1">
    <source>
        <dbReference type="ARBA" id="ARBA00004141"/>
    </source>
</evidence>
<keyword evidence="6 7" id="KW-0472">Membrane</keyword>
<feature type="domain" description="Peptidase S54 rhomboid" evidence="8">
    <location>
        <begin position="46"/>
        <end position="190"/>
    </location>
</feature>
<evidence type="ECO:0000256" key="2">
    <source>
        <dbReference type="ARBA" id="ARBA00009045"/>
    </source>
</evidence>
<dbReference type="PANTHER" id="PTHR43731:SF14">
    <property type="entry name" value="PRESENILIN-ASSOCIATED RHOMBOID-LIKE PROTEIN, MITOCHONDRIAL"/>
    <property type="match status" value="1"/>
</dbReference>
<keyword evidence="3 7" id="KW-0812">Transmembrane</keyword>
<evidence type="ECO:0000256" key="6">
    <source>
        <dbReference type="ARBA" id="ARBA00023136"/>
    </source>
</evidence>
<evidence type="ECO:0000313" key="10">
    <source>
        <dbReference type="Proteomes" id="UP000253209"/>
    </source>
</evidence>
<dbReference type="PANTHER" id="PTHR43731">
    <property type="entry name" value="RHOMBOID PROTEASE"/>
    <property type="match status" value="1"/>
</dbReference>
<dbReference type="EMBL" id="QGDC01000005">
    <property type="protein sequence ID" value="RCH55010.1"/>
    <property type="molecule type" value="Genomic_DNA"/>
</dbReference>
<sequence>MIEYLQTAPVASIIFAMTLMTTLYGFYNDAAQNNMILHPYSVARKQRLYTLITSGFIHNDWMHLFFNMFSFHAFAFILEQTIGHWQFLVLYVITLVLSDLPTVYKNRENYYYRSLGASGAISGIVFSAILYYPKSDMNLIILPDVDIPAYIFAVLYLVYCTYASKYSQDRINHDAHLYGALSGIVITVILNPGVVSHFLEQFGVGI</sequence>
<dbReference type="InterPro" id="IPR022764">
    <property type="entry name" value="Peptidase_S54_rhomboid_dom"/>
</dbReference>
<dbReference type="RefSeq" id="WP_114005335.1">
    <property type="nucleotide sequence ID" value="NZ_QGDC01000005.1"/>
</dbReference>
<comment type="similarity">
    <text evidence="2">Belongs to the peptidase S54 family.</text>
</comment>
<dbReference type="GO" id="GO:0004252">
    <property type="term" value="F:serine-type endopeptidase activity"/>
    <property type="evidence" value="ECO:0007669"/>
    <property type="project" value="InterPro"/>
</dbReference>
<evidence type="ECO:0000256" key="4">
    <source>
        <dbReference type="ARBA" id="ARBA00022801"/>
    </source>
</evidence>
<gene>
    <name evidence="9" type="ORF">DJ568_11095</name>
</gene>
<reference evidence="9 10" key="1">
    <citation type="submission" date="2018-05" db="EMBL/GenBank/DDBJ databases">
        <title>Mucilaginibacter hurinus sp. nov., isolated from briquette warehouse soil.</title>
        <authorList>
            <person name="Choi L."/>
        </authorList>
    </citation>
    <scope>NUCLEOTIDE SEQUENCE [LARGE SCALE GENOMIC DNA]</scope>
    <source>
        <strain evidence="9 10">ZR32</strain>
    </source>
</reference>
<dbReference type="Gene3D" id="1.20.1540.10">
    <property type="entry name" value="Rhomboid-like"/>
    <property type="match status" value="1"/>
</dbReference>
<dbReference type="SUPFAM" id="SSF144091">
    <property type="entry name" value="Rhomboid-like"/>
    <property type="match status" value="1"/>
</dbReference>